<dbReference type="EMBL" id="JAAABM010000010">
    <property type="protein sequence ID" value="KAF7674564.1"/>
    <property type="molecule type" value="Genomic_DNA"/>
</dbReference>
<dbReference type="Pfam" id="PF06985">
    <property type="entry name" value="HET"/>
    <property type="match status" value="1"/>
</dbReference>
<dbReference type="InterPro" id="IPR052895">
    <property type="entry name" value="HetReg/Transcr_Mod"/>
</dbReference>
<keyword evidence="4" id="KW-1185">Reference proteome</keyword>
<feature type="compositionally biased region" description="Polar residues" evidence="1">
    <location>
        <begin position="471"/>
        <end position="486"/>
    </location>
</feature>
<reference evidence="3" key="2">
    <citation type="submission" date="2020-08" db="EMBL/GenBank/DDBJ databases">
        <title>Draft Genome Sequence of Cumin Blight Pathogen Alternaria burnsii.</title>
        <authorList>
            <person name="Feng Z."/>
        </authorList>
    </citation>
    <scope>NUCLEOTIDE SEQUENCE</scope>
    <source>
        <strain evidence="3">CBS107.38</strain>
    </source>
</reference>
<dbReference type="InterPro" id="IPR010730">
    <property type="entry name" value="HET"/>
</dbReference>
<name>A0A8H7EEC3_9PLEO</name>
<dbReference type="RefSeq" id="XP_038784859.1">
    <property type="nucleotide sequence ID" value="XM_038932371.1"/>
</dbReference>
<evidence type="ECO:0000256" key="1">
    <source>
        <dbReference type="SAM" id="MobiDB-lite"/>
    </source>
</evidence>
<dbReference type="GeneID" id="62205549"/>
<dbReference type="PANTHER" id="PTHR24148">
    <property type="entry name" value="ANKYRIN REPEAT DOMAIN-CONTAINING PROTEIN 39 HOMOLOG-RELATED"/>
    <property type="match status" value="1"/>
</dbReference>
<proteinExistence type="predicted"/>
<comment type="caution">
    <text evidence="3">The sequence shown here is derived from an EMBL/GenBank/DDBJ whole genome shotgun (WGS) entry which is preliminary data.</text>
</comment>
<accession>A0A8H7EEC3</accession>
<evidence type="ECO:0000313" key="4">
    <source>
        <dbReference type="Proteomes" id="UP000596902"/>
    </source>
</evidence>
<reference evidence="3" key="1">
    <citation type="submission" date="2020-01" db="EMBL/GenBank/DDBJ databases">
        <authorList>
            <person name="Feng Z.H.Z."/>
        </authorList>
    </citation>
    <scope>NUCLEOTIDE SEQUENCE</scope>
    <source>
        <strain evidence="3">CBS107.38</strain>
    </source>
</reference>
<organism evidence="3 4">
    <name type="scientific">Alternaria burnsii</name>
    <dbReference type="NCBI Taxonomy" id="1187904"/>
    <lineage>
        <taxon>Eukaryota</taxon>
        <taxon>Fungi</taxon>
        <taxon>Dikarya</taxon>
        <taxon>Ascomycota</taxon>
        <taxon>Pezizomycotina</taxon>
        <taxon>Dothideomycetes</taxon>
        <taxon>Pleosporomycetidae</taxon>
        <taxon>Pleosporales</taxon>
        <taxon>Pleosporineae</taxon>
        <taxon>Pleosporaceae</taxon>
        <taxon>Alternaria</taxon>
        <taxon>Alternaria sect. Alternaria</taxon>
    </lineage>
</organism>
<evidence type="ECO:0000313" key="3">
    <source>
        <dbReference type="EMBL" id="KAF7674564.1"/>
    </source>
</evidence>
<sequence>MDDAKRLTQASKDSTIFKHQPLDHSKPSIRLVHLLPALSPRNQIQCSITHATVGAKYTCLSYRWGDPSPSQDVLIDGKVFTVRLNLFEFLATAREKAASDASASLGPFWIDALCIDQSDVLERNHQVRQMGTIYKNAVQVYVWLGSMTWDRLTLLPVLQQARALMHEWDTFKRHSDMLAQRVMDNDYWTRAWIVQEVALGRDVILWLGAASISLGDMVHGLDYVFYLDRAVQSRLIFQLGRTWQKGFYKDKNLVHLLDCFRDQQCSDVRDRVFSLLSLVTGEGRDLEVNYNTSRAELAAEVLRRCKSSLCFCTALMIVQMLELGTTDTPDAEQDHRLLPCLEFCVEYVSASSRSLHDRKVPCGKWPPGLSFSDTCDSLALFPARLNQYLTYWDDGGPVQQPPMQKEGVVFRAVEGWENIYVVRISLQFLATMVEFPVDICAHAKNESQRSGIPTGYPRICYAADDFEQPGSAESSFPQVQDNTTPTVRKRKARAANVKDEWMQRDAIKAVSKRRRQFIE</sequence>
<dbReference type="Proteomes" id="UP000596902">
    <property type="component" value="Unassembled WGS sequence"/>
</dbReference>
<feature type="region of interest" description="Disordered" evidence="1">
    <location>
        <begin position="471"/>
        <end position="494"/>
    </location>
</feature>
<feature type="domain" description="Heterokaryon incompatibility" evidence="2">
    <location>
        <begin position="57"/>
        <end position="196"/>
    </location>
</feature>
<evidence type="ECO:0000259" key="2">
    <source>
        <dbReference type="Pfam" id="PF06985"/>
    </source>
</evidence>
<protein>
    <recommendedName>
        <fullName evidence="2">Heterokaryon incompatibility domain-containing protein</fullName>
    </recommendedName>
</protein>
<dbReference type="PANTHER" id="PTHR24148:SF73">
    <property type="entry name" value="HET DOMAIN PROTEIN (AFU_ORTHOLOGUE AFUA_8G01020)"/>
    <property type="match status" value="1"/>
</dbReference>
<gene>
    <name evidence="3" type="ORF">GT037_007324</name>
</gene>
<dbReference type="AlphaFoldDB" id="A0A8H7EEC3"/>